<evidence type="ECO:0000313" key="7">
    <source>
        <dbReference type="EMBL" id="KXS19544.1"/>
    </source>
</evidence>
<feature type="region of interest" description="Disordered" evidence="3">
    <location>
        <begin position="270"/>
        <end position="299"/>
    </location>
</feature>
<evidence type="ECO:0000256" key="2">
    <source>
        <dbReference type="PROSITE-ProRule" id="PRU00192"/>
    </source>
</evidence>
<name>A0A139ASC4_GONPJ</name>
<dbReference type="Proteomes" id="UP000070544">
    <property type="component" value="Unassembled WGS sequence"/>
</dbReference>
<keyword evidence="8" id="KW-1185">Reference proteome</keyword>
<keyword evidence="5" id="KW-0732">Signal</keyword>
<feature type="signal peptide" evidence="5">
    <location>
        <begin position="1"/>
        <end position="29"/>
    </location>
</feature>
<feature type="transmembrane region" description="Helical" evidence="4">
    <location>
        <begin position="179"/>
        <end position="201"/>
    </location>
</feature>
<dbReference type="SMART" id="SM00326">
    <property type="entry name" value="SH3"/>
    <property type="match status" value="1"/>
</dbReference>
<dbReference type="EMBL" id="KQ965738">
    <property type="protein sequence ID" value="KXS19544.1"/>
    <property type="molecule type" value="Genomic_DNA"/>
</dbReference>
<evidence type="ECO:0000256" key="5">
    <source>
        <dbReference type="SAM" id="SignalP"/>
    </source>
</evidence>
<feature type="compositionally biased region" description="Polar residues" evidence="3">
    <location>
        <begin position="270"/>
        <end position="281"/>
    </location>
</feature>
<evidence type="ECO:0000259" key="6">
    <source>
        <dbReference type="PROSITE" id="PS50002"/>
    </source>
</evidence>
<reference evidence="7 8" key="1">
    <citation type="journal article" date="2015" name="Genome Biol. Evol.">
        <title>Phylogenomic analyses indicate that early fungi evolved digesting cell walls of algal ancestors of land plants.</title>
        <authorList>
            <person name="Chang Y."/>
            <person name="Wang S."/>
            <person name="Sekimoto S."/>
            <person name="Aerts A.L."/>
            <person name="Choi C."/>
            <person name="Clum A."/>
            <person name="LaButti K.M."/>
            <person name="Lindquist E.A."/>
            <person name="Yee Ngan C."/>
            <person name="Ohm R.A."/>
            <person name="Salamov A.A."/>
            <person name="Grigoriev I.V."/>
            <person name="Spatafora J.W."/>
            <person name="Berbee M.L."/>
        </authorList>
    </citation>
    <scope>NUCLEOTIDE SEQUENCE [LARGE SCALE GENOMIC DNA]</scope>
    <source>
        <strain evidence="7 8">JEL478</strain>
    </source>
</reference>
<evidence type="ECO:0000256" key="1">
    <source>
        <dbReference type="ARBA" id="ARBA00022443"/>
    </source>
</evidence>
<dbReference type="PROSITE" id="PS50002">
    <property type="entry name" value="SH3"/>
    <property type="match status" value="1"/>
</dbReference>
<dbReference type="SUPFAM" id="SSF50044">
    <property type="entry name" value="SH3-domain"/>
    <property type="match status" value="1"/>
</dbReference>
<evidence type="ECO:0000313" key="8">
    <source>
        <dbReference type="Proteomes" id="UP000070544"/>
    </source>
</evidence>
<feature type="region of interest" description="Disordered" evidence="3">
    <location>
        <begin position="141"/>
        <end position="176"/>
    </location>
</feature>
<proteinExistence type="predicted"/>
<dbReference type="OrthoDB" id="5340910at2759"/>
<feature type="domain" description="SH3" evidence="6">
    <location>
        <begin position="315"/>
        <end position="378"/>
    </location>
</feature>
<keyword evidence="1 2" id="KW-0728">SH3 domain</keyword>
<dbReference type="Gene3D" id="2.30.30.40">
    <property type="entry name" value="SH3 Domains"/>
    <property type="match status" value="1"/>
</dbReference>
<accession>A0A139ASC4</accession>
<evidence type="ECO:0000256" key="4">
    <source>
        <dbReference type="SAM" id="Phobius"/>
    </source>
</evidence>
<protein>
    <recommendedName>
        <fullName evidence="6">SH3 domain-containing protein</fullName>
    </recommendedName>
</protein>
<dbReference type="InterPro" id="IPR036028">
    <property type="entry name" value="SH3-like_dom_sf"/>
</dbReference>
<dbReference type="Pfam" id="PF00018">
    <property type="entry name" value="SH3_1"/>
    <property type="match status" value="1"/>
</dbReference>
<sequence length="491" mass="50416">MIEAGPRPLHVLEVLSALVLLSSLRFATAQYSTPVACTVANDCLAINFGISNPYLDCKGGFCYWACNNEVNPFRYTATICGGGICGGSFCGPPPPNSTIGCFRVSEFNTLVCGITCDDGNTWKPYDGIGCSGGRLSSTVSATSTSTSADSSRKATLPPSGSSPTSSSSPGDPSSSGPSFAGIVGGVVGGLVGALAVVLGFVACTKMRKRPDAEQNTPDMSKVRVTRTNWPPATPSEAPLSELPPLVPPPAYGASQSISPPWRDHNNPSQSLTPTMTGTAIASSLPGGSGELGTDPSLAGSTLQSTMTSTIPSVIAVNEVFVARYAWDAQGDDELTVRVGDQVLVVLAYADGWCAARKLGSFDDRVGALPSGALIPLAPHSIGGASSSFGTSSAVNTEQYFPEAGFSLSELPHGSLQVPQQPFSPSTISSLPSSSAGLVSAGVESSGSGSSSVPWSLGGSKEIWTDTFKAQPRTFSRVKSVRSLEGNDLHSN</sequence>
<keyword evidence="4" id="KW-0472">Membrane</keyword>
<feature type="compositionally biased region" description="Low complexity" evidence="3">
    <location>
        <begin position="234"/>
        <end position="243"/>
    </location>
</feature>
<keyword evidence="4" id="KW-1133">Transmembrane helix</keyword>
<gene>
    <name evidence="7" type="ORF">M427DRAFT_152524</name>
</gene>
<feature type="region of interest" description="Disordered" evidence="3">
    <location>
        <begin position="225"/>
        <end position="255"/>
    </location>
</feature>
<dbReference type="AlphaFoldDB" id="A0A139ASC4"/>
<dbReference type="InterPro" id="IPR001452">
    <property type="entry name" value="SH3_domain"/>
</dbReference>
<organism evidence="7 8">
    <name type="scientific">Gonapodya prolifera (strain JEL478)</name>
    <name type="common">Monoblepharis prolifera</name>
    <dbReference type="NCBI Taxonomy" id="1344416"/>
    <lineage>
        <taxon>Eukaryota</taxon>
        <taxon>Fungi</taxon>
        <taxon>Fungi incertae sedis</taxon>
        <taxon>Chytridiomycota</taxon>
        <taxon>Chytridiomycota incertae sedis</taxon>
        <taxon>Monoblepharidomycetes</taxon>
        <taxon>Monoblepharidales</taxon>
        <taxon>Gonapodyaceae</taxon>
        <taxon>Gonapodya</taxon>
    </lineage>
</organism>
<keyword evidence="4" id="KW-0812">Transmembrane</keyword>
<feature type="chain" id="PRO_5007296375" description="SH3 domain-containing protein" evidence="5">
    <location>
        <begin position="30"/>
        <end position="491"/>
    </location>
</feature>
<evidence type="ECO:0000256" key="3">
    <source>
        <dbReference type="SAM" id="MobiDB-lite"/>
    </source>
</evidence>